<organism evidence="2 3">
    <name type="scientific">Aequorivita ciconiae</name>
    <dbReference type="NCBI Taxonomy" id="2494375"/>
    <lineage>
        <taxon>Bacteria</taxon>
        <taxon>Pseudomonadati</taxon>
        <taxon>Bacteroidota</taxon>
        <taxon>Flavobacteriia</taxon>
        <taxon>Flavobacteriales</taxon>
        <taxon>Flavobacteriaceae</taxon>
        <taxon>Aequorivita</taxon>
    </lineage>
</organism>
<dbReference type="SUPFAM" id="SSF53756">
    <property type="entry name" value="UDP-Glycosyltransferase/glycogen phosphorylase"/>
    <property type="match status" value="1"/>
</dbReference>
<keyword evidence="2" id="KW-0808">Transferase</keyword>
<protein>
    <submittedName>
        <fullName evidence="2">Glycosyltransferase family 4 protein</fullName>
    </submittedName>
</protein>
<dbReference type="PANTHER" id="PTHR12526:SF630">
    <property type="entry name" value="GLYCOSYLTRANSFERASE"/>
    <property type="match status" value="1"/>
</dbReference>
<dbReference type="OrthoDB" id="596635at2"/>
<dbReference type="AlphaFoldDB" id="A0A410G273"/>
<evidence type="ECO:0000259" key="1">
    <source>
        <dbReference type="Pfam" id="PF00534"/>
    </source>
</evidence>
<name>A0A410G273_9FLAO</name>
<dbReference type="Pfam" id="PF00534">
    <property type="entry name" value="Glycos_transf_1"/>
    <property type="match status" value="1"/>
</dbReference>
<keyword evidence="3" id="KW-1185">Reference proteome</keyword>
<dbReference type="RefSeq" id="WP_128249754.1">
    <property type="nucleotide sequence ID" value="NZ_CP034951.1"/>
</dbReference>
<proteinExistence type="predicted"/>
<dbReference type="GO" id="GO:0016757">
    <property type="term" value="F:glycosyltransferase activity"/>
    <property type="evidence" value="ECO:0007669"/>
    <property type="project" value="InterPro"/>
</dbReference>
<dbReference type="InterPro" id="IPR001296">
    <property type="entry name" value="Glyco_trans_1"/>
</dbReference>
<reference evidence="2 3" key="1">
    <citation type="submission" date="2019-01" db="EMBL/GenBank/DDBJ databases">
        <title>Complete genome sequencing of Aequorivita sp. H23M31.</title>
        <authorList>
            <person name="Bae J.-W."/>
        </authorList>
    </citation>
    <scope>NUCLEOTIDE SEQUENCE [LARGE SCALE GENOMIC DNA]</scope>
    <source>
        <strain evidence="2 3">H23M31</strain>
    </source>
</reference>
<evidence type="ECO:0000313" key="3">
    <source>
        <dbReference type="Proteomes" id="UP000285517"/>
    </source>
</evidence>
<gene>
    <name evidence="2" type="ORF">EI546_06330</name>
</gene>
<dbReference type="Gene3D" id="3.40.50.2000">
    <property type="entry name" value="Glycogen Phosphorylase B"/>
    <property type="match status" value="2"/>
</dbReference>
<accession>A0A410G273</accession>
<sequence length="393" mass="45410">MKKVALYTGAYPNTTFITLLARSLASHNIEVHIYGRLLMKTKEDGKLKFFTFSNKNLVYNLMFLLRYVVLNVFSDYKTTKKFFKLIRGQSNYNQFKQSLIILPMLYHKPDIIHVQWLKAYGFFKPFKSILSSKIILSLRGVQLSVSSFLYPKYRELTIEATNHAAIIHSISDDLTNKLMEINPDVKNKILKINPAIDLNFFTLPSAKLNRGKNKPLKIISVCRLYWIKGLEYAIIALKEVIDDGIDFEYTIVGSGDMKEELQFLIYDLNLDSNIKMVGDLSPKEVREYLKTSDVFLLPSVEEGFSNAVIEAQALGLPCLVSDTEGLKENIEHGKTGFVFKRRNSTEIAEYIKRFVDMERVEYASMKHNAVRRAKEHFDVKNQITEFIRMYESV</sequence>
<dbReference type="KEGG" id="aev:EI546_06330"/>
<dbReference type="EMBL" id="CP034951">
    <property type="protein sequence ID" value="QAA81366.1"/>
    <property type="molecule type" value="Genomic_DNA"/>
</dbReference>
<dbReference type="PANTHER" id="PTHR12526">
    <property type="entry name" value="GLYCOSYLTRANSFERASE"/>
    <property type="match status" value="1"/>
</dbReference>
<feature type="domain" description="Glycosyl transferase family 1" evidence="1">
    <location>
        <begin position="212"/>
        <end position="369"/>
    </location>
</feature>
<evidence type="ECO:0000313" key="2">
    <source>
        <dbReference type="EMBL" id="QAA81366.1"/>
    </source>
</evidence>
<dbReference type="CDD" id="cd03801">
    <property type="entry name" value="GT4_PimA-like"/>
    <property type="match status" value="1"/>
</dbReference>
<dbReference type="Proteomes" id="UP000285517">
    <property type="component" value="Chromosome"/>
</dbReference>